<keyword evidence="2" id="KW-0285">Flavoprotein</keyword>
<dbReference type="RefSeq" id="WP_349302059.1">
    <property type="nucleotide sequence ID" value="NZ_JBEDNQ010000020.1"/>
</dbReference>
<feature type="region of interest" description="Disordered" evidence="4">
    <location>
        <begin position="554"/>
        <end position="573"/>
    </location>
</feature>
<dbReference type="NCBIfam" id="NF006002">
    <property type="entry name" value="PRK08132.1"/>
    <property type="match status" value="1"/>
</dbReference>
<feature type="compositionally biased region" description="Basic and acidic residues" evidence="4">
    <location>
        <begin position="555"/>
        <end position="567"/>
    </location>
</feature>
<protein>
    <submittedName>
        <fullName evidence="6">FAD-dependent monooxygenase</fullName>
    </submittedName>
</protein>
<keyword evidence="6" id="KW-0503">Monooxygenase</keyword>
<dbReference type="Gene3D" id="3.50.50.60">
    <property type="entry name" value="FAD/NAD(P)-binding domain"/>
    <property type="match status" value="1"/>
</dbReference>
<comment type="cofactor">
    <cofactor evidence="1">
        <name>FAD</name>
        <dbReference type="ChEBI" id="CHEBI:57692"/>
    </cofactor>
</comment>
<evidence type="ECO:0000256" key="3">
    <source>
        <dbReference type="ARBA" id="ARBA00022827"/>
    </source>
</evidence>
<sequence>MSPTIDDRPVLVLGAGPVGLTTALLLARWGVPAVVLDARTARDAVGSKAICQQRDVLDVWEAVGAGRRIADEGVTWTSARTFHRGAELFRQELADPGRSAFPPFVNIAQSRTEEILDEHVAAAPLVELRWGHRATGITQDDDGVAVTLDGGGRVTGSHLVVCTGARSGELRAALGVGFGGRSFDDRFLICDVRADLAGFASERRFHFDPEWNPGRQVLVHPCPDSTFRIDWQVPDGYDLDAETASGALDARIRHVLGDTGYDIVWTSVYRFHSRVADRMRCGRVLLAGDAAHLLSPFGARGLNSGVADAENAAWKIAWVRRGHAPEVLLESYHDERHAAATENLAVTGATMDFLVPRTPAQAARRRDVLTRAATDPGARAQVDSGRLSEPFWYVDSPLTTPDPARPFAGRPPRGQNPPAGPGVLVPDTPVVLTDGTTTRLRALARDGFLLLTAPGIDPGDARAAAAGLPVGPVRVLAMARPPGAPPGPDVTSGLVAGPRADAGPGPVESPDHAALADLLGARPGEVWVVRPDAHVAAVLHHPSRDDVAAALARATAREPTAEGDDHGVLPASG</sequence>
<keyword evidence="7" id="KW-1185">Reference proteome</keyword>
<reference evidence="6 7" key="1">
    <citation type="submission" date="2024-03" db="EMBL/GenBank/DDBJ databases">
        <title>Draft genome sequence of Pseudonocardia nematodicida JCM 31783.</title>
        <authorList>
            <person name="Butdee W."/>
            <person name="Duangmal K."/>
        </authorList>
    </citation>
    <scope>NUCLEOTIDE SEQUENCE [LARGE SCALE GENOMIC DNA]</scope>
    <source>
        <strain evidence="6 7">JCM 31783</strain>
    </source>
</reference>
<dbReference type="Proteomes" id="UP001494902">
    <property type="component" value="Unassembled WGS sequence"/>
</dbReference>
<name>A0ABV1KMQ5_9PSEU</name>
<dbReference type="Pfam" id="PF01494">
    <property type="entry name" value="FAD_binding_3"/>
    <property type="match status" value="1"/>
</dbReference>
<feature type="region of interest" description="Disordered" evidence="4">
    <location>
        <begin position="398"/>
        <end position="427"/>
    </location>
</feature>
<dbReference type="PANTHER" id="PTHR43004">
    <property type="entry name" value="TRK SYSTEM POTASSIUM UPTAKE PROTEIN"/>
    <property type="match status" value="1"/>
</dbReference>
<evidence type="ECO:0000256" key="4">
    <source>
        <dbReference type="SAM" id="MobiDB-lite"/>
    </source>
</evidence>
<proteinExistence type="predicted"/>
<feature type="domain" description="FAD-binding" evidence="5">
    <location>
        <begin position="9"/>
        <end position="344"/>
    </location>
</feature>
<evidence type="ECO:0000256" key="1">
    <source>
        <dbReference type="ARBA" id="ARBA00001974"/>
    </source>
</evidence>
<accession>A0ABV1KMQ5</accession>
<evidence type="ECO:0000256" key="2">
    <source>
        <dbReference type="ARBA" id="ARBA00022630"/>
    </source>
</evidence>
<feature type="compositionally biased region" description="Low complexity" evidence="4">
    <location>
        <begin position="401"/>
        <end position="413"/>
    </location>
</feature>
<comment type="caution">
    <text evidence="6">The sequence shown here is derived from an EMBL/GenBank/DDBJ whole genome shotgun (WGS) entry which is preliminary data.</text>
</comment>
<dbReference type="PANTHER" id="PTHR43004:SF19">
    <property type="entry name" value="BINDING MONOOXYGENASE, PUTATIVE (JCVI)-RELATED"/>
    <property type="match status" value="1"/>
</dbReference>
<dbReference type="Gene3D" id="3.30.70.2450">
    <property type="match status" value="1"/>
</dbReference>
<evidence type="ECO:0000313" key="6">
    <source>
        <dbReference type="EMBL" id="MEQ3554988.1"/>
    </source>
</evidence>
<dbReference type="PRINTS" id="PR00420">
    <property type="entry name" value="RNGMNOXGNASE"/>
</dbReference>
<evidence type="ECO:0000313" key="7">
    <source>
        <dbReference type="Proteomes" id="UP001494902"/>
    </source>
</evidence>
<dbReference type="EMBL" id="JBEDNQ010000020">
    <property type="protein sequence ID" value="MEQ3554988.1"/>
    <property type="molecule type" value="Genomic_DNA"/>
</dbReference>
<dbReference type="SUPFAM" id="SSF51905">
    <property type="entry name" value="FAD/NAD(P)-binding domain"/>
    <property type="match status" value="1"/>
</dbReference>
<dbReference type="InterPro" id="IPR036188">
    <property type="entry name" value="FAD/NAD-bd_sf"/>
</dbReference>
<evidence type="ECO:0000259" key="5">
    <source>
        <dbReference type="Pfam" id="PF01494"/>
    </source>
</evidence>
<dbReference type="InterPro" id="IPR050641">
    <property type="entry name" value="RIFMO-like"/>
</dbReference>
<keyword evidence="6" id="KW-0560">Oxidoreductase</keyword>
<keyword evidence="3" id="KW-0274">FAD</keyword>
<organism evidence="6 7">
    <name type="scientific">Pseudonocardia nematodicida</name>
    <dbReference type="NCBI Taxonomy" id="1206997"/>
    <lineage>
        <taxon>Bacteria</taxon>
        <taxon>Bacillati</taxon>
        <taxon>Actinomycetota</taxon>
        <taxon>Actinomycetes</taxon>
        <taxon>Pseudonocardiales</taxon>
        <taxon>Pseudonocardiaceae</taxon>
        <taxon>Pseudonocardia</taxon>
    </lineage>
</organism>
<dbReference type="Gene3D" id="3.40.30.120">
    <property type="match status" value="1"/>
</dbReference>
<gene>
    <name evidence="6" type="ORF">WIS52_31375</name>
</gene>
<dbReference type="InterPro" id="IPR002938">
    <property type="entry name" value="FAD-bd"/>
</dbReference>
<dbReference type="GO" id="GO:0004497">
    <property type="term" value="F:monooxygenase activity"/>
    <property type="evidence" value="ECO:0007669"/>
    <property type="project" value="UniProtKB-KW"/>
</dbReference>